<dbReference type="KEGG" id="hoh:Hoch_3500"/>
<reference evidence="5 6" key="1">
    <citation type="journal article" date="2010" name="Stand. Genomic Sci.">
        <title>Complete genome sequence of Haliangium ochraceum type strain (SMP-2).</title>
        <authorList>
            <consortium name="US DOE Joint Genome Institute (JGI-PGF)"/>
            <person name="Ivanova N."/>
            <person name="Daum C."/>
            <person name="Lang E."/>
            <person name="Abt B."/>
            <person name="Kopitz M."/>
            <person name="Saunders E."/>
            <person name="Lapidus A."/>
            <person name="Lucas S."/>
            <person name="Glavina Del Rio T."/>
            <person name="Nolan M."/>
            <person name="Tice H."/>
            <person name="Copeland A."/>
            <person name="Cheng J.F."/>
            <person name="Chen F."/>
            <person name="Bruce D."/>
            <person name="Goodwin L."/>
            <person name="Pitluck S."/>
            <person name="Mavromatis K."/>
            <person name="Pati A."/>
            <person name="Mikhailova N."/>
            <person name="Chen A."/>
            <person name="Palaniappan K."/>
            <person name="Land M."/>
            <person name="Hauser L."/>
            <person name="Chang Y.J."/>
            <person name="Jeffries C.D."/>
            <person name="Detter J.C."/>
            <person name="Brettin T."/>
            <person name="Rohde M."/>
            <person name="Goker M."/>
            <person name="Bristow J."/>
            <person name="Markowitz V."/>
            <person name="Eisen J.A."/>
            <person name="Hugenholtz P."/>
            <person name="Kyrpides N.C."/>
            <person name="Klenk H.P."/>
        </authorList>
    </citation>
    <scope>NUCLEOTIDE SEQUENCE [LARGE SCALE GENOMIC DNA]</scope>
    <source>
        <strain evidence="6">DSM 14365 / CIP 107738 / JCM 11303 / AJ 13395 / SMP-2</strain>
    </source>
</reference>
<dbReference type="PANTHER" id="PTHR43199:SF1">
    <property type="entry name" value="GLUTATHIONE HYDROLASE PROENZYME"/>
    <property type="match status" value="1"/>
</dbReference>
<name>D0LW70_HALO1</name>
<dbReference type="AlphaFoldDB" id="D0LW70"/>
<evidence type="ECO:0000313" key="5">
    <source>
        <dbReference type="EMBL" id="ACY16002.1"/>
    </source>
</evidence>
<dbReference type="Gene3D" id="3.60.20.40">
    <property type="match status" value="1"/>
</dbReference>
<protein>
    <submittedName>
        <fullName evidence="5">Gamma-glutamyltranspeptidase</fullName>
    </submittedName>
</protein>
<dbReference type="InterPro" id="IPR043137">
    <property type="entry name" value="GGT_ssub_C"/>
</dbReference>
<keyword evidence="4" id="KW-0865">Zymogen</keyword>
<accession>D0LW70</accession>
<keyword evidence="6" id="KW-1185">Reference proteome</keyword>
<dbReference type="RefSeq" id="WP_012828601.1">
    <property type="nucleotide sequence ID" value="NC_013440.1"/>
</dbReference>
<dbReference type="PANTHER" id="PTHR43199">
    <property type="entry name" value="GLUTATHIONE HYDROLASE"/>
    <property type="match status" value="1"/>
</dbReference>
<dbReference type="HOGENOM" id="CLU_014813_0_3_7"/>
<dbReference type="STRING" id="502025.Hoch_3500"/>
<dbReference type="MEROPS" id="T03.013"/>
<dbReference type="GO" id="GO:0016740">
    <property type="term" value="F:transferase activity"/>
    <property type="evidence" value="ECO:0007669"/>
    <property type="project" value="UniProtKB-KW"/>
</dbReference>
<evidence type="ECO:0000256" key="4">
    <source>
        <dbReference type="ARBA" id="ARBA00023145"/>
    </source>
</evidence>
<keyword evidence="2" id="KW-0808">Transferase</keyword>
<evidence type="ECO:0000256" key="2">
    <source>
        <dbReference type="ARBA" id="ARBA00022679"/>
    </source>
</evidence>
<dbReference type="EMBL" id="CP001804">
    <property type="protein sequence ID" value="ACY16002.1"/>
    <property type="molecule type" value="Genomic_DNA"/>
</dbReference>
<dbReference type="eggNOG" id="COG0405">
    <property type="taxonomic scope" value="Bacteria"/>
</dbReference>
<evidence type="ECO:0000256" key="1">
    <source>
        <dbReference type="ARBA" id="ARBA00009381"/>
    </source>
</evidence>
<dbReference type="OrthoDB" id="5297205at2"/>
<gene>
    <name evidence="5" type="ordered locus">Hoch_3500</name>
</gene>
<dbReference type="SUPFAM" id="SSF56235">
    <property type="entry name" value="N-terminal nucleophile aminohydrolases (Ntn hydrolases)"/>
    <property type="match status" value="1"/>
</dbReference>
<sequence length="532" mass="54226">MASPTRAAIAASSAPTRAAGERLAELGGNAVDIAVGAAITATVAELLSCSLAGSAMILVHRPGAAPACVDGACALPGLAHHGPLRPGDMRELRVDAGTSAGTSMDEPALALRVGHASVAVPGALAAFAECSQRFGALPWRELVAPARELARGGAPLTPHAARWLARAGSALFGVQDESRQSFFPSGDEPPAAGAPLRLPHLEDALDYIAREGARAFYQGDIAAILGEEMAARGALLSRADLAAYQAQVTAPLRVGVRGGALALPAWPSVAGAAAGFLVGLAEAAAELPEELRPRTAADAVLLRARAQAHWLAQLGPGSQAGRAPAGADAAPAWAARVRPLLDPAQLAELAQHLRAPSTTHISVTTEDGCAVSITASMGRGAGVSIPGTGIACNGDIGELTLDAEGGFRAPAGSRLATHLCPAIAWDARAGDAVALGSTGGSRAATAVAQTVCRQAFDDLSWEEAVAAPRLHLEATAHGARALYEPGLDPRALERAYECVPCERRQRFFGCVNLAARSGRGRLEAVSDPRLED</sequence>
<dbReference type="Proteomes" id="UP000001880">
    <property type="component" value="Chromosome"/>
</dbReference>
<dbReference type="InterPro" id="IPR051792">
    <property type="entry name" value="GGT_bact"/>
</dbReference>
<evidence type="ECO:0000313" key="6">
    <source>
        <dbReference type="Proteomes" id="UP000001880"/>
    </source>
</evidence>
<dbReference type="Pfam" id="PF01019">
    <property type="entry name" value="G_glu_transpept"/>
    <property type="match status" value="1"/>
</dbReference>
<keyword evidence="3" id="KW-0378">Hydrolase</keyword>
<dbReference type="PRINTS" id="PR01210">
    <property type="entry name" value="GGTRANSPTASE"/>
</dbReference>
<proteinExistence type="inferred from homology"/>
<dbReference type="InterPro" id="IPR029055">
    <property type="entry name" value="Ntn_hydrolases_N"/>
</dbReference>
<comment type="similarity">
    <text evidence="1">Belongs to the gamma-glutamyltransferase family.</text>
</comment>
<dbReference type="GO" id="GO:0016787">
    <property type="term" value="F:hydrolase activity"/>
    <property type="evidence" value="ECO:0007669"/>
    <property type="project" value="UniProtKB-KW"/>
</dbReference>
<evidence type="ECO:0000256" key="3">
    <source>
        <dbReference type="ARBA" id="ARBA00022801"/>
    </source>
</evidence>
<organism evidence="5 6">
    <name type="scientific">Haliangium ochraceum (strain DSM 14365 / JCM 11303 / SMP-2)</name>
    <dbReference type="NCBI Taxonomy" id="502025"/>
    <lineage>
        <taxon>Bacteria</taxon>
        <taxon>Pseudomonadati</taxon>
        <taxon>Myxococcota</taxon>
        <taxon>Polyangia</taxon>
        <taxon>Haliangiales</taxon>
        <taxon>Kofleriaceae</taxon>
        <taxon>Haliangium</taxon>
    </lineage>
</organism>